<evidence type="ECO:0000259" key="6">
    <source>
        <dbReference type="PROSITE" id="PS50109"/>
    </source>
</evidence>
<dbReference type="InterPro" id="IPR000014">
    <property type="entry name" value="PAS"/>
</dbReference>
<protein>
    <recommendedName>
        <fullName evidence="2">histidine kinase</fullName>
        <ecNumber evidence="2">2.7.13.3</ecNumber>
    </recommendedName>
</protein>
<dbReference type="RefSeq" id="WP_196990189.1">
    <property type="nucleotide sequence ID" value="NZ_JADWYR010000001.1"/>
</dbReference>
<gene>
    <name evidence="9" type="ORF">I5907_07985</name>
</gene>
<dbReference type="PROSITE" id="PS50109">
    <property type="entry name" value="HIS_KIN"/>
    <property type="match status" value="1"/>
</dbReference>
<evidence type="ECO:0000313" key="9">
    <source>
        <dbReference type="EMBL" id="MBG9376170.1"/>
    </source>
</evidence>
<keyword evidence="5" id="KW-0418">Kinase</keyword>
<feature type="domain" description="Histidine kinase" evidence="6">
    <location>
        <begin position="405"/>
        <end position="614"/>
    </location>
</feature>
<dbReference type="InterPro" id="IPR003594">
    <property type="entry name" value="HATPase_dom"/>
</dbReference>
<dbReference type="InterPro" id="IPR035965">
    <property type="entry name" value="PAS-like_dom_sf"/>
</dbReference>
<dbReference type="PRINTS" id="PR00344">
    <property type="entry name" value="BCTRLSENSOR"/>
</dbReference>
<dbReference type="SUPFAM" id="SSF55785">
    <property type="entry name" value="PYP-like sensor domain (PAS domain)"/>
    <property type="match status" value="2"/>
</dbReference>
<feature type="domain" description="PAS" evidence="7">
    <location>
        <begin position="133"/>
        <end position="205"/>
    </location>
</feature>
<dbReference type="SUPFAM" id="SSF47384">
    <property type="entry name" value="Homodimeric domain of signal transducing histidine kinase"/>
    <property type="match status" value="1"/>
</dbReference>
<dbReference type="Pfam" id="PF13426">
    <property type="entry name" value="PAS_9"/>
    <property type="match status" value="1"/>
</dbReference>
<dbReference type="InterPro" id="IPR000700">
    <property type="entry name" value="PAS-assoc_C"/>
</dbReference>
<comment type="catalytic activity">
    <reaction evidence="1">
        <text>ATP + protein L-histidine = ADP + protein N-phospho-L-histidine.</text>
        <dbReference type="EC" id="2.7.13.3"/>
    </reaction>
</comment>
<dbReference type="EC" id="2.7.13.3" evidence="2"/>
<dbReference type="CDD" id="cd00130">
    <property type="entry name" value="PAS"/>
    <property type="match status" value="2"/>
</dbReference>
<dbReference type="InterPro" id="IPR036097">
    <property type="entry name" value="HisK_dim/P_sf"/>
</dbReference>
<dbReference type="GO" id="GO:0000155">
    <property type="term" value="F:phosphorelay sensor kinase activity"/>
    <property type="evidence" value="ECO:0007669"/>
    <property type="project" value="InterPro"/>
</dbReference>
<evidence type="ECO:0000256" key="2">
    <source>
        <dbReference type="ARBA" id="ARBA00012438"/>
    </source>
</evidence>
<dbReference type="PROSITE" id="PS50113">
    <property type="entry name" value="PAC"/>
    <property type="match status" value="1"/>
</dbReference>
<dbReference type="PROSITE" id="PS50112">
    <property type="entry name" value="PAS"/>
    <property type="match status" value="1"/>
</dbReference>
<dbReference type="Pfam" id="PF02518">
    <property type="entry name" value="HATPase_c"/>
    <property type="match status" value="1"/>
</dbReference>
<dbReference type="SMART" id="SM00091">
    <property type="entry name" value="PAS"/>
    <property type="match status" value="2"/>
</dbReference>
<name>A0A931E255_9BACT</name>
<dbReference type="InterPro" id="IPR005467">
    <property type="entry name" value="His_kinase_dom"/>
</dbReference>
<evidence type="ECO:0000256" key="3">
    <source>
        <dbReference type="ARBA" id="ARBA00022553"/>
    </source>
</evidence>
<dbReference type="PANTHER" id="PTHR43304">
    <property type="entry name" value="PHYTOCHROME-LIKE PROTEIN CPH1"/>
    <property type="match status" value="1"/>
</dbReference>
<evidence type="ECO:0000259" key="7">
    <source>
        <dbReference type="PROSITE" id="PS50112"/>
    </source>
</evidence>
<dbReference type="AlphaFoldDB" id="A0A931E255"/>
<dbReference type="Pfam" id="PF08447">
    <property type="entry name" value="PAS_3"/>
    <property type="match status" value="1"/>
</dbReference>
<evidence type="ECO:0000256" key="1">
    <source>
        <dbReference type="ARBA" id="ARBA00000085"/>
    </source>
</evidence>
<proteinExistence type="predicted"/>
<dbReference type="NCBIfam" id="TIGR00229">
    <property type="entry name" value="sensory_box"/>
    <property type="match status" value="1"/>
</dbReference>
<dbReference type="Gene3D" id="3.30.565.10">
    <property type="entry name" value="Histidine kinase-like ATPase, C-terminal domain"/>
    <property type="match status" value="1"/>
</dbReference>
<evidence type="ECO:0000313" key="10">
    <source>
        <dbReference type="Proteomes" id="UP000628448"/>
    </source>
</evidence>
<dbReference type="SMART" id="SM00086">
    <property type="entry name" value="PAC"/>
    <property type="match status" value="2"/>
</dbReference>
<organism evidence="9 10">
    <name type="scientific">Panacibacter microcysteis</name>
    <dbReference type="NCBI Taxonomy" id="2793269"/>
    <lineage>
        <taxon>Bacteria</taxon>
        <taxon>Pseudomonadati</taxon>
        <taxon>Bacteroidota</taxon>
        <taxon>Chitinophagia</taxon>
        <taxon>Chitinophagales</taxon>
        <taxon>Chitinophagaceae</taxon>
        <taxon>Panacibacter</taxon>
    </lineage>
</organism>
<dbReference type="Proteomes" id="UP000628448">
    <property type="component" value="Unassembled WGS sequence"/>
</dbReference>
<comment type="caution">
    <text evidence="9">The sequence shown here is derived from an EMBL/GenBank/DDBJ whole genome shotgun (WGS) entry which is preliminary data.</text>
</comment>
<evidence type="ECO:0000256" key="5">
    <source>
        <dbReference type="ARBA" id="ARBA00022777"/>
    </source>
</evidence>
<dbReference type="InterPro" id="IPR052162">
    <property type="entry name" value="Sensor_kinase/Photoreceptor"/>
</dbReference>
<dbReference type="Gene3D" id="3.30.450.20">
    <property type="entry name" value="PAS domain"/>
    <property type="match status" value="2"/>
</dbReference>
<evidence type="ECO:0000256" key="4">
    <source>
        <dbReference type="ARBA" id="ARBA00022679"/>
    </source>
</evidence>
<sequence>MLTKNELTNEYVVTNETATNSWHWTIAANGKPLDGVFKKTISSRGTAGIYKQAGNYNIFKDDLIQAMELYYLHAEQKELPEIITTLRYVHGNKSVIHTLLKARVNDWSDSGKALSMEISFMNVKKERQTFLYEEEQHKLILEGVNAGIWDLDVKTGKIWCSDKVYALLGYKNGEIDASYHTFLQNLHPDDVQRTTKMITSRFRASTAYINDIRFKHKDGTYHWFELAGKIKLGKTGRPVRIVGSLINKDQRRRLLVELERYQFLIDESTALIHAGSWEINFVNDTLTWSAAMCNIHETGEDYRPLIRNLFQFLQERDRIYFKQLLKDAYHHGKAYDATFESVTARGNLKWIRMIGKPVINDDGSITTIRGITQDIHEQRLKDEKIKHSFDVITAKNESLSNFAHIVSHNLKSHAGNMESILKLLDYTDDPDEQKELLGYLKKISNNLNQTIEHLSETVRVQHNMGIKKTLLNLNTTLNNVLDVLRPTINETNAIIITDTAAYNEIEYIPAYLESIILNLLSNALKYRRPNAQPIIEIKAFIENGKKCFSVKDNGEGIDLKANGHKIFGMYKTFHANPDAVGIGLFITKNQVEALGGAIAVESKPGKGSTFIVTF</sequence>
<keyword evidence="10" id="KW-1185">Reference proteome</keyword>
<keyword evidence="4" id="KW-0808">Transferase</keyword>
<dbReference type="EMBL" id="JADWYR010000001">
    <property type="protein sequence ID" value="MBG9376170.1"/>
    <property type="molecule type" value="Genomic_DNA"/>
</dbReference>
<feature type="domain" description="PAC" evidence="8">
    <location>
        <begin position="335"/>
        <end position="387"/>
    </location>
</feature>
<dbReference type="InterPro" id="IPR001610">
    <property type="entry name" value="PAC"/>
</dbReference>
<dbReference type="InterPro" id="IPR004358">
    <property type="entry name" value="Sig_transdc_His_kin-like_C"/>
</dbReference>
<dbReference type="SUPFAM" id="SSF55874">
    <property type="entry name" value="ATPase domain of HSP90 chaperone/DNA topoisomerase II/histidine kinase"/>
    <property type="match status" value="1"/>
</dbReference>
<dbReference type="InterPro" id="IPR013655">
    <property type="entry name" value="PAS_fold_3"/>
</dbReference>
<dbReference type="SMART" id="SM00387">
    <property type="entry name" value="HATPase_c"/>
    <property type="match status" value="1"/>
</dbReference>
<evidence type="ECO:0000259" key="8">
    <source>
        <dbReference type="PROSITE" id="PS50113"/>
    </source>
</evidence>
<keyword evidence="3" id="KW-0597">Phosphoprotein</keyword>
<accession>A0A931E255</accession>
<dbReference type="PANTHER" id="PTHR43304:SF1">
    <property type="entry name" value="PAC DOMAIN-CONTAINING PROTEIN"/>
    <property type="match status" value="1"/>
</dbReference>
<reference evidence="9" key="1">
    <citation type="submission" date="2020-11" db="EMBL/GenBank/DDBJ databases">
        <title>Bacterial whole genome sequence for Panacibacter sp. DH6.</title>
        <authorList>
            <person name="Le V."/>
            <person name="Ko S."/>
            <person name="Ahn C.-Y."/>
            <person name="Oh H.-M."/>
        </authorList>
    </citation>
    <scope>NUCLEOTIDE SEQUENCE</scope>
    <source>
        <strain evidence="9">DH6</strain>
    </source>
</reference>
<dbReference type="InterPro" id="IPR036890">
    <property type="entry name" value="HATPase_C_sf"/>
</dbReference>